<keyword evidence="1" id="KW-0175">Coiled coil</keyword>
<comment type="caution">
    <text evidence="3">The sequence shown here is derived from an EMBL/GenBank/DDBJ whole genome shotgun (WGS) entry which is preliminary data.</text>
</comment>
<keyword evidence="4" id="KW-1185">Reference proteome</keyword>
<protein>
    <submittedName>
        <fullName evidence="3">Uncharacterized protein</fullName>
    </submittedName>
</protein>
<feature type="transmembrane region" description="Helical" evidence="2">
    <location>
        <begin position="36"/>
        <end position="57"/>
    </location>
</feature>
<gene>
    <name evidence="3" type="ORF">C2G38_2063810</name>
</gene>
<name>A0A397VW61_9GLOM</name>
<sequence length="214" mass="25591">MSVFDRIDVDFNIDLDNLGIRFINRLTIMSFNIREITTLAFSASALIAVAFPALFYLNKYVTLKCLDKRIASLENQKYTKLLLIADIPRQIRYKAEILREQAIKLTQEKLMFEKEANKTIPRLQVLMWFERCKEDQMNKETIEEYLETINNLRGQILRMEEEIRRMRMESNDLMKSGARRARDVLKAEVKEIERQIVVERSRHKIIESRTLKWW</sequence>
<keyword evidence="2" id="KW-1133">Transmembrane helix</keyword>
<keyword evidence="2" id="KW-0472">Membrane</keyword>
<organism evidence="3 4">
    <name type="scientific">Gigaspora rosea</name>
    <dbReference type="NCBI Taxonomy" id="44941"/>
    <lineage>
        <taxon>Eukaryota</taxon>
        <taxon>Fungi</taxon>
        <taxon>Fungi incertae sedis</taxon>
        <taxon>Mucoromycota</taxon>
        <taxon>Glomeromycotina</taxon>
        <taxon>Glomeromycetes</taxon>
        <taxon>Diversisporales</taxon>
        <taxon>Gigasporaceae</taxon>
        <taxon>Gigaspora</taxon>
    </lineage>
</organism>
<evidence type="ECO:0000313" key="3">
    <source>
        <dbReference type="EMBL" id="RIB26825.1"/>
    </source>
</evidence>
<evidence type="ECO:0000256" key="2">
    <source>
        <dbReference type="SAM" id="Phobius"/>
    </source>
</evidence>
<keyword evidence="2" id="KW-0812">Transmembrane</keyword>
<dbReference type="EMBL" id="QKWP01000121">
    <property type="protein sequence ID" value="RIB26825.1"/>
    <property type="molecule type" value="Genomic_DNA"/>
</dbReference>
<dbReference type="OrthoDB" id="2375890at2759"/>
<feature type="coiled-coil region" evidence="1">
    <location>
        <begin position="142"/>
        <end position="202"/>
    </location>
</feature>
<proteinExistence type="predicted"/>
<evidence type="ECO:0000313" key="4">
    <source>
        <dbReference type="Proteomes" id="UP000266673"/>
    </source>
</evidence>
<reference evidence="3 4" key="1">
    <citation type="submission" date="2018-06" db="EMBL/GenBank/DDBJ databases">
        <title>Comparative genomics reveals the genomic features of Rhizophagus irregularis, R. cerebriforme, R. diaphanum and Gigaspora rosea, and their symbiotic lifestyle signature.</title>
        <authorList>
            <person name="Morin E."/>
            <person name="San Clemente H."/>
            <person name="Chen E.C.H."/>
            <person name="De La Providencia I."/>
            <person name="Hainaut M."/>
            <person name="Kuo A."/>
            <person name="Kohler A."/>
            <person name="Murat C."/>
            <person name="Tang N."/>
            <person name="Roy S."/>
            <person name="Loubradou J."/>
            <person name="Henrissat B."/>
            <person name="Grigoriev I.V."/>
            <person name="Corradi N."/>
            <person name="Roux C."/>
            <person name="Martin F.M."/>
        </authorList>
    </citation>
    <scope>NUCLEOTIDE SEQUENCE [LARGE SCALE GENOMIC DNA]</scope>
    <source>
        <strain evidence="3 4">DAOM 194757</strain>
    </source>
</reference>
<dbReference type="Proteomes" id="UP000266673">
    <property type="component" value="Unassembled WGS sequence"/>
</dbReference>
<dbReference type="AlphaFoldDB" id="A0A397VW61"/>
<evidence type="ECO:0000256" key="1">
    <source>
        <dbReference type="SAM" id="Coils"/>
    </source>
</evidence>
<accession>A0A397VW61</accession>